<dbReference type="STRING" id="1388748.GCA_000463155_03886"/>
<accession>A0A2P8VHT2</accession>
<evidence type="ECO:0000313" key="2">
    <source>
        <dbReference type="Proteomes" id="UP000240212"/>
    </source>
</evidence>
<proteinExistence type="predicted"/>
<dbReference type="Proteomes" id="UP000240212">
    <property type="component" value="Unassembled WGS sequence"/>
</dbReference>
<dbReference type="AlphaFoldDB" id="A0A2P8VHT2"/>
<sequence>MSVQPNLLAWRAMQRRQRLRVWGLLLIGSQLIVLATTFAQRTATPAATGRLWEEHTRALQAALASRVTAISALATEVGASQASAQQRALRLAENRHWQSRLTALEAAMPDDLWLTQLQFSGRAIIATGFARTPAALAAFDAQPWPGPAFSAPAPGATGRNEQGQFAFSLRWAQEGNHARMD</sequence>
<name>A0A2P8VHT2_9ENTR</name>
<evidence type="ECO:0008006" key="3">
    <source>
        <dbReference type="Google" id="ProtNLM"/>
    </source>
</evidence>
<protein>
    <recommendedName>
        <fullName evidence="3">Fimbrial assembly protein</fullName>
    </recommendedName>
</protein>
<dbReference type="InterPro" id="IPR007813">
    <property type="entry name" value="PilN"/>
</dbReference>
<gene>
    <name evidence="1" type="ORF">C7G83_12535</name>
</gene>
<keyword evidence="2" id="KW-1185">Reference proteome</keyword>
<evidence type="ECO:0000313" key="1">
    <source>
        <dbReference type="EMBL" id="PSN07087.1"/>
    </source>
</evidence>
<comment type="caution">
    <text evidence="1">The sequence shown here is derived from an EMBL/GenBank/DDBJ whole genome shotgun (WGS) entry which is preliminary data.</text>
</comment>
<dbReference type="Pfam" id="PF05137">
    <property type="entry name" value="PilN"/>
    <property type="match status" value="1"/>
</dbReference>
<dbReference type="RefSeq" id="WP_181246224.1">
    <property type="nucleotide sequence ID" value="NZ_PYEP01000005.1"/>
</dbReference>
<reference evidence="1 2" key="1">
    <citation type="submission" date="2018-03" db="EMBL/GenBank/DDBJ databases">
        <title>Draft genome sequence of the first documented clinical Siccibacter turicensis isolate in Austria.</title>
        <authorList>
            <person name="Lepuschitz S."/>
            <person name="Pekard-Amenitsch S."/>
            <person name="Haunold R."/>
            <person name="Schill S."/>
            <person name="Mach R."/>
            <person name="Allerberger F."/>
            <person name="Ruppitsch W."/>
            <person name="Forsythe S.J."/>
        </authorList>
    </citation>
    <scope>NUCLEOTIDE SEQUENCE [LARGE SCALE GENOMIC DNA]</scope>
    <source>
        <strain evidence="1 2">6100069499-17</strain>
    </source>
</reference>
<dbReference type="EMBL" id="PYEP01000005">
    <property type="protein sequence ID" value="PSN07087.1"/>
    <property type="molecule type" value="Genomic_DNA"/>
</dbReference>
<organism evidence="1 2">
    <name type="scientific">Siccibacter turicensis</name>
    <dbReference type="NCBI Taxonomy" id="357233"/>
    <lineage>
        <taxon>Bacteria</taxon>
        <taxon>Pseudomonadati</taxon>
        <taxon>Pseudomonadota</taxon>
        <taxon>Gammaproteobacteria</taxon>
        <taxon>Enterobacterales</taxon>
        <taxon>Enterobacteriaceae</taxon>
        <taxon>Siccibacter</taxon>
    </lineage>
</organism>